<dbReference type="EMBL" id="WNKU01000028">
    <property type="protein sequence ID" value="MTV50557.1"/>
    <property type="molecule type" value="Genomic_DNA"/>
</dbReference>
<keyword evidence="6" id="KW-1185">Reference proteome</keyword>
<feature type="transmembrane region" description="Helical" evidence="2">
    <location>
        <begin position="34"/>
        <end position="55"/>
    </location>
</feature>
<evidence type="ECO:0000259" key="4">
    <source>
        <dbReference type="Pfam" id="PF21537"/>
    </source>
</evidence>
<evidence type="ECO:0000256" key="1">
    <source>
        <dbReference type="SAM" id="MobiDB-lite"/>
    </source>
</evidence>
<dbReference type="InterPro" id="IPR048447">
    <property type="entry name" value="DUF1980_C"/>
</dbReference>
<feature type="domain" description="DUF1980" evidence="4">
    <location>
        <begin position="202"/>
        <end position="330"/>
    </location>
</feature>
<comment type="caution">
    <text evidence="5">The sequence shown here is derived from an EMBL/GenBank/DDBJ whole genome shotgun (WGS) entry which is preliminary data.</text>
</comment>
<dbReference type="InterPro" id="IPR048493">
    <property type="entry name" value="DUF1980_N"/>
</dbReference>
<keyword evidence="2" id="KW-0472">Membrane</keyword>
<dbReference type="AlphaFoldDB" id="A0A6I3SR49"/>
<evidence type="ECO:0000259" key="3">
    <source>
        <dbReference type="Pfam" id="PF09323"/>
    </source>
</evidence>
<keyword evidence="2" id="KW-1133">Transmembrane helix</keyword>
<dbReference type="InterPro" id="IPR052955">
    <property type="entry name" value="UPF0703_membrane_permease"/>
</dbReference>
<evidence type="ECO:0000313" key="6">
    <source>
        <dbReference type="Proteomes" id="UP000430670"/>
    </source>
</evidence>
<feature type="domain" description="DUF1980" evidence="3">
    <location>
        <begin position="6"/>
        <end position="107"/>
    </location>
</feature>
<feature type="region of interest" description="Disordered" evidence="1">
    <location>
        <begin position="143"/>
        <end position="206"/>
    </location>
</feature>
<sequence>MTLQLLKFFLLLAFGVWAATLSLTGTVNYYIHPRYGSTITIAAGVLTVLAAAQLLRLRREGFHSLHRSKGLSWGNLVRYGLIALPLLFSLLPGSPVLSGEFVTQKGVRLPEGEGKKEPSLLSEVPQYFHDPDRSWVRSGLHKDVQVTEEGPEERPEATPAPDAPPKSMHNSPPEGAGLPEQPEQLPEEKTSPTPEEPPLAPKEKSPVLFDEKNFLQLLMDINGKPDDFEGRPIEISGYLVQSPGDNHGLYVGRYVVNCCVADTVIMGMAVDNLQQWMQEHTPEKDRIKIGSWVKAKGVMEKAKEPGTPGGLVIWVNEINMEAPPRNPYIYVN</sequence>
<organism evidence="5 6">
    <name type="scientific">Heliobacterium mobile</name>
    <name type="common">Heliobacillus mobilis</name>
    <dbReference type="NCBI Taxonomy" id="28064"/>
    <lineage>
        <taxon>Bacteria</taxon>
        <taxon>Bacillati</taxon>
        <taxon>Bacillota</taxon>
        <taxon>Clostridia</taxon>
        <taxon>Eubacteriales</taxon>
        <taxon>Heliobacteriaceae</taxon>
        <taxon>Heliobacterium</taxon>
    </lineage>
</organism>
<feature type="transmembrane region" description="Helical" evidence="2">
    <location>
        <begin position="76"/>
        <end position="97"/>
    </location>
</feature>
<keyword evidence="2" id="KW-0812">Transmembrane</keyword>
<dbReference type="Pfam" id="PF21537">
    <property type="entry name" value="DUF1980_C"/>
    <property type="match status" value="1"/>
</dbReference>
<evidence type="ECO:0000256" key="2">
    <source>
        <dbReference type="SAM" id="Phobius"/>
    </source>
</evidence>
<dbReference type="PANTHER" id="PTHR40047">
    <property type="entry name" value="UPF0703 PROTEIN YCGQ"/>
    <property type="match status" value="1"/>
</dbReference>
<dbReference type="RefSeq" id="WP_155477638.1">
    <property type="nucleotide sequence ID" value="NZ_WNKU01000028.1"/>
</dbReference>
<protein>
    <submittedName>
        <fullName evidence="5">DUF1980 domain-containing protein</fullName>
    </submittedName>
</protein>
<accession>A0A6I3SR49</accession>
<proteinExistence type="predicted"/>
<reference evidence="5 6" key="1">
    <citation type="submission" date="2019-11" db="EMBL/GenBank/DDBJ databases">
        <title>Whole-genome sequence of a the green, strictly anaerobic photosynthetic bacterium Heliobacillus mobilis DSM 6151.</title>
        <authorList>
            <person name="Kyndt J.A."/>
            <person name="Meyer T.E."/>
        </authorList>
    </citation>
    <scope>NUCLEOTIDE SEQUENCE [LARGE SCALE GENOMIC DNA]</scope>
    <source>
        <strain evidence="5 6">DSM 6151</strain>
    </source>
</reference>
<dbReference type="Pfam" id="PF09323">
    <property type="entry name" value="DUF1980"/>
    <property type="match status" value="1"/>
</dbReference>
<gene>
    <name evidence="5" type="ORF">GJ688_16550</name>
</gene>
<evidence type="ECO:0000313" key="5">
    <source>
        <dbReference type="EMBL" id="MTV50557.1"/>
    </source>
</evidence>
<name>A0A6I3SR49_HELMO</name>
<dbReference type="PANTHER" id="PTHR40047:SF1">
    <property type="entry name" value="UPF0703 PROTEIN YCGQ"/>
    <property type="match status" value="1"/>
</dbReference>
<dbReference type="OrthoDB" id="9770408at2"/>
<dbReference type="Proteomes" id="UP000430670">
    <property type="component" value="Unassembled WGS sequence"/>
</dbReference>